<dbReference type="RefSeq" id="WP_145245093.1">
    <property type="nucleotide sequence ID" value="NZ_CP036278.1"/>
</dbReference>
<feature type="domain" description="DUF1559" evidence="2">
    <location>
        <begin position="33"/>
        <end position="378"/>
    </location>
</feature>
<dbReference type="Pfam" id="PF07596">
    <property type="entry name" value="SBP_bac_10"/>
    <property type="match status" value="1"/>
</dbReference>
<evidence type="ECO:0000259" key="2">
    <source>
        <dbReference type="Pfam" id="PF07596"/>
    </source>
</evidence>
<dbReference type="InterPro" id="IPR011453">
    <property type="entry name" value="DUF1559"/>
</dbReference>
<dbReference type="EMBL" id="CP036278">
    <property type="protein sequence ID" value="QDU54065.1"/>
    <property type="molecule type" value="Genomic_DNA"/>
</dbReference>
<proteinExistence type="predicted"/>
<dbReference type="PANTHER" id="PTHR30093:SF2">
    <property type="entry name" value="TYPE II SECRETION SYSTEM PROTEIN H"/>
    <property type="match status" value="1"/>
</dbReference>
<dbReference type="AlphaFoldDB" id="A0A518AH55"/>
<feature type="region of interest" description="Disordered" evidence="1">
    <location>
        <begin position="264"/>
        <end position="328"/>
    </location>
</feature>
<sequence length="398" mass="43542">MYAKRRSAFTLVELLVVIAIIGILVALLLPAIQAAREAARRTSCINNVRQIVLGIHNYELAYDHLPVGTTNKTGPINNLPDGHHISWLARTLPYIGEQNRAAHLDPQLSAYHQANDTVRQTTIELLICPSYGGMDSAASNYAGCHHDREAPIDEDNNGAFVLNRRIHLEDLKDGASYTFLIGEKLPDDYDLGWLSGTSATLRNTGFAPNTTINGGSNSWSEYSTPDELPWATSGGYGMDYWGESDLDETDEEWDADTFVEGEIVFDEDFDGDESAEDGNRTEGDAGEAADDETKPNKELSEEEKDAGAMPPEVDQEQLQEDSDDMEREVAPGFLARSLLGGNPQAPKRVGGFAGQHSGVVVFGLADGAVDTIGEDIDVRAYRQMANRHDGEIPEGDRW</sequence>
<dbReference type="OrthoDB" id="255848at2"/>
<keyword evidence="4" id="KW-1185">Reference proteome</keyword>
<evidence type="ECO:0000313" key="4">
    <source>
        <dbReference type="Proteomes" id="UP000315750"/>
    </source>
</evidence>
<accession>A0A518AH55</accession>
<dbReference type="KEGG" id="amuc:Pan181_02450"/>
<reference evidence="3 4" key="1">
    <citation type="submission" date="2019-02" db="EMBL/GenBank/DDBJ databases">
        <title>Deep-cultivation of Planctomycetes and their phenomic and genomic characterization uncovers novel biology.</title>
        <authorList>
            <person name="Wiegand S."/>
            <person name="Jogler M."/>
            <person name="Boedeker C."/>
            <person name="Pinto D."/>
            <person name="Vollmers J."/>
            <person name="Rivas-Marin E."/>
            <person name="Kohn T."/>
            <person name="Peeters S.H."/>
            <person name="Heuer A."/>
            <person name="Rast P."/>
            <person name="Oberbeckmann S."/>
            <person name="Bunk B."/>
            <person name="Jeske O."/>
            <person name="Meyerdierks A."/>
            <person name="Storesund J.E."/>
            <person name="Kallscheuer N."/>
            <person name="Luecker S."/>
            <person name="Lage O.M."/>
            <person name="Pohl T."/>
            <person name="Merkel B.J."/>
            <person name="Hornburger P."/>
            <person name="Mueller R.-W."/>
            <person name="Bruemmer F."/>
            <person name="Labrenz M."/>
            <person name="Spormann A.M."/>
            <person name="Op den Camp H."/>
            <person name="Overmann J."/>
            <person name="Amann R."/>
            <person name="Jetten M.S.M."/>
            <person name="Mascher T."/>
            <person name="Medema M.H."/>
            <person name="Devos D.P."/>
            <person name="Kaster A.-K."/>
            <person name="Ovreas L."/>
            <person name="Rohde M."/>
            <person name="Galperin M.Y."/>
            <person name="Jogler C."/>
        </authorList>
    </citation>
    <scope>NUCLEOTIDE SEQUENCE [LARGE SCALE GENOMIC DNA]</scope>
    <source>
        <strain evidence="3 4">Pan181</strain>
    </source>
</reference>
<organism evidence="3 4">
    <name type="scientific">Aeoliella mucimassa</name>
    <dbReference type="NCBI Taxonomy" id="2527972"/>
    <lineage>
        <taxon>Bacteria</taxon>
        <taxon>Pseudomonadati</taxon>
        <taxon>Planctomycetota</taxon>
        <taxon>Planctomycetia</taxon>
        <taxon>Pirellulales</taxon>
        <taxon>Lacipirellulaceae</taxon>
        <taxon>Aeoliella</taxon>
    </lineage>
</organism>
<dbReference type="InterPro" id="IPR045584">
    <property type="entry name" value="Pilin-like"/>
</dbReference>
<protein>
    <recommendedName>
        <fullName evidence="2">DUF1559 domain-containing protein</fullName>
    </recommendedName>
</protein>
<name>A0A518AH55_9BACT</name>
<gene>
    <name evidence="3" type="ORF">Pan181_02450</name>
</gene>
<feature type="compositionally biased region" description="Acidic residues" evidence="1">
    <location>
        <begin position="264"/>
        <end position="276"/>
    </location>
</feature>
<dbReference type="NCBIfam" id="TIGR02532">
    <property type="entry name" value="IV_pilin_GFxxxE"/>
    <property type="match status" value="1"/>
</dbReference>
<dbReference type="SUPFAM" id="SSF54523">
    <property type="entry name" value="Pili subunits"/>
    <property type="match status" value="1"/>
</dbReference>
<evidence type="ECO:0000256" key="1">
    <source>
        <dbReference type="SAM" id="MobiDB-lite"/>
    </source>
</evidence>
<feature type="compositionally biased region" description="Acidic residues" evidence="1">
    <location>
        <begin position="313"/>
        <end position="326"/>
    </location>
</feature>
<dbReference type="Proteomes" id="UP000315750">
    <property type="component" value="Chromosome"/>
</dbReference>
<dbReference type="PANTHER" id="PTHR30093">
    <property type="entry name" value="GENERAL SECRETION PATHWAY PROTEIN G"/>
    <property type="match status" value="1"/>
</dbReference>
<dbReference type="InterPro" id="IPR012902">
    <property type="entry name" value="N_methyl_site"/>
</dbReference>
<dbReference type="Pfam" id="PF07963">
    <property type="entry name" value="N_methyl"/>
    <property type="match status" value="1"/>
</dbReference>
<evidence type="ECO:0000313" key="3">
    <source>
        <dbReference type="EMBL" id="QDU54065.1"/>
    </source>
</evidence>
<dbReference type="Gene3D" id="3.30.700.10">
    <property type="entry name" value="Glycoprotein, Type 4 Pilin"/>
    <property type="match status" value="1"/>
</dbReference>